<proteinExistence type="predicted"/>
<comment type="caution">
    <text evidence="4">The sequence shown here is derived from an EMBL/GenBank/DDBJ whole genome shotgun (WGS) entry which is preliminary data.</text>
</comment>
<dbReference type="SUPFAM" id="SSF51126">
    <property type="entry name" value="Pectin lyase-like"/>
    <property type="match status" value="1"/>
</dbReference>
<dbReference type="Gene3D" id="2.60.120.260">
    <property type="entry name" value="Galactose-binding domain-like"/>
    <property type="match status" value="1"/>
</dbReference>
<evidence type="ECO:0000313" key="4">
    <source>
        <dbReference type="EMBL" id="MFD0705142.1"/>
    </source>
</evidence>
<evidence type="ECO:0000313" key="5">
    <source>
        <dbReference type="Proteomes" id="UP001597036"/>
    </source>
</evidence>
<keyword evidence="4" id="KW-0378">Hydrolase</keyword>
<evidence type="ECO:0000259" key="2">
    <source>
        <dbReference type="Pfam" id="PF22815"/>
    </source>
</evidence>
<dbReference type="SMART" id="SM00710">
    <property type="entry name" value="PbH1"/>
    <property type="match status" value="5"/>
</dbReference>
<accession>A0ABW2Y4H0</accession>
<dbReference type="RefSeq" id="WP_377938837.1">
    <property type="nucleotide sequence ID" value="NZ_JBHTHQ010000021.1"/>
</dbReference>
<dbReference type="InterPro" id="IPR006626">
    <property type="entry name" value="PbH1"/>
</dbReference>
<gene>
    <name evidence="4" type="ORF">ACFQY8_05210</name>
</gene>
<dbReference type="Proteomes" id="UP001597036">
    <property type="component" value="Unassembled WGS sequence"/>
</dbReference>
<feature type="domain" description="Alpha-1,3-glucanase catalytic" evidence="3">
    <location>
        <begin position="253"/>
        <end position="542"/>
    </location>
</feature>
<sequence length="607" mass="66736">MNNTIRTWMNAGLTVLLGAALVAATMIPIAHADSKSYAAQDTHEFPMNKYGAHMPYTRYEAEDARFVGGVTRKYDASMDPESTEVEASYQQYIEMENAGDGISFVTQKEANAIDVRFTLPDTADGQGKTGLLRVNVNGEDFGTLSISSHFMWQYMEGTTVYDTQNAQASRKARFRFDEVRQLYNGKIIPAGAVVTITKANDDNVKYGIDFVELEKAENQISQPDNSLNVTDFGAQADDFNDDFAAFDAAIYAASTQHKTLYIPRGQFNLSKRLYVNTAGLHIVGAGQWWTHLNFTSSQPEQGGFLLGADTSDFHASDFYMDSNLTSRYNEKAGYKAFQGVFGQDSSVERIWEQHFECGVWATSDTGSDGTVKYNTNLSISHSRIRNNLADGVNFTNGTSYSSVTQSNIRGNGDDGLAIWPNNIGGARNAVHDTLSFNTIENGWRAGGIGIFGGDAHTIDHNLVKDTFAGAGLRFNTVFDGYQFTQNNAINVTNNYLLTTGTTADLSEKNRGAIDFETLNQEIRNINLEGNRIENSMQSAVNFTYLSQEKSISGIHFAHTEFVSGGIARSSVLVTSRANNVSADFDNSIYTRVEGEHKDSTVTGIHID</sequence>
<name>A0ABW2Y4H0_9BIFI</name>
<keyword evidence="5" id="KW-1185">Reference proteome</keyword>
<dbReference type="InterPro" id="IPR033801">
    <property type="entry name" value="CBM6-CBM35-CBM36-like_1"/>
</dbReference>
<dbReference type="InterPro" id="IPR012334">
    <property type="entry name" value="Pectin_lyas_fold"/>
</dbReference>
<organism evidence="4 5">
    <name type="scientific">Alloscardovia venturai</name>
    <dbReference type="NCBI Taxonomy" id="1769421"/>
    <lineage>
        <taxon>Bacteria</taxon>
        <taxon>Bacillati</taxon>
        <taxon>Actinomycetota</taxon>
        <taxon>Actinomycetes</taxon>
        <taxon>Bifidobacteriales</taxon>
        <taxon>Bifidobacteriaceae</taxon>
        <taxon>Alloscardovia</taxon>
    </lineage>
</organism>
<keyword evidence="1" id="KW-0732">Signal</keyword>
<evidence type="ECO:0000256" key="1">
    <source>
        <dbReference type="SAM" id="SignalP"/>
    </source>
</evidence>
<dbReference type="Gene3D" id="2.160.20.10">
    <property type="entry name" value="Single-stranded right-handed beta-helix, Pectin lyase-like"/>
    <property type="match status" value="1"/>
</dbReference>
<feature type="domain" description="CBM6/CBM35/CBM36-like 1" evidence="2">
    <location>
        <begin position="54"/>
        <end position="215"/>
    </location>
</feature>
<feature type="signal peptide" evidence="1">
    <location>
        <begin position="1"/>
        <end position="32"/>
    </location>
</feature>
<dbReference type="Pfam" id="PF22816">
    <property type="entry name" value="CatAgl_D2"/>
    <property type="match status" value="1"/>
</dbReference>
<dbReference type="InterPro" id="IPR055149">
    <property type="entry name" value="Agl_cat_D2"/>
</dbReference>
<dbReference type="GO" id="GO:0016787">
    <property type="term" value="F:hydrolase activity"/>
    <property type="evidence" value="ECO:0007669"/>
    <property type="project" value="UniProtKB-KW"/>
</dbReference>
<dbReference type="InterPro" id="IPR011050">
    <property type="entry name" value="Pectin_lyase_fold/virulence"/>
</dbReference>
<dbReference type="EMBL" id="JBHTHQ010000021">
    <property type="protein sequence ID" value="MFD0705142.1"/>
    <property type="molecule type" value="Genomic_DNA"/>
</dbReference>
<feature type="chain" id="PRO_5046281954" evidence="1">
    <location>
        <begin position="33"/>
        <end position="607"/>
    </location>
</feature>
<reference evidence="5" key="1">
    <citation type="journal article" date="2019" name="Int. J. Syst. Evol. Microbiol.">
        <title>The Global Catalogue of Microorganisms (GCM) 10K type strain sequencing project: providing services to taxonomists for standard genome sequencing and annotation.</title>
        <authorList>
            <consortium name="The Broad Institute Genomics Platform"/>
            <consortium name="The Broad Institute Genome Sequencing Center for Infectious Disease"/>
            <person name="Wu L."/>
            <person name="Ma J."/>
        </authorList>
    </citation>
    <scope>NUCLEOTIDE SEQUENCE [LARGE SCALE GENOMIC DNA]</scope>
    <source>
        <strain evidence="5">CCM 8604</strain>
    </source>
</reference>
<dbReference type="Pfam" id="PF22815">
    <property type="entry name" value="CatAgl_D1"/>
    <property type="match status" value="1"/>
</dbReference>
<protein>
    <submittedName>
        <fullName evidence="4">Glycosyl hydrolase family 28-related protein</fullName>
    </submittedName>
</protein>
<evidence type="ECO:0000259" key="3">
    <source>
        <dbReference type="Pfam" id="PF22816"/>
    </source>
</evidence>